<proteinExistence type="predicted"/>
<accession>A0A444EL32</accession>
<dbReference type="AlphaFoldDB" id="A0A444EL32"/>
<dbReference type="Proteomes" id="UP000290560">
    <property type="component" value="Unassembled WGS sequence"/>
</dbReference>
<sequence length="97" mass="10073">MLCGRVVTQLTDADNLAGGVPGRHIGGDGIRISDSGVLVAYRFVERGRVGRTWRVGRGTKWAANFASSVLPSADATEGTIYVSTEGVVECTTAFAGG</sequence>
<reference evidence="1" key="1">
    <citation type="journal article" date="2018" name="Data Brief">
        <title>Genome sequence data from 17 accessions of Ensete ventricosum, a staple food crop for millions in Ethiopia.</title>
        <authorList>
            <person name="Yemataw Z."/>
            <person name="Muzemil S."/>
            <person name="Ambachew D."/>
            <person name="Tripathi L."/>
            <person name="Tesfaye K."/>
            <person name="Chala A."/>
            <person name="Farbos A."/>
            <person name="O'Neill P."/>
            <person name="Moore K."/>
            <person name="Grant M."/>
            <person name="Studholme D.J."/>
        </authorList>
    </citation>
    <scope>NUCLEOTIDE SEQUENCE [LARGE SCALE GENOMIC DNA]</scope>
    <source>
        <tissue evidence="1">Leaf</tissue>
    </source>
</reference>
<evidence type="ECO:0000313" key="1">
    <source>
        <dbReference type="EMBL" id="RZR75250.1"/>
    </source>
</evidence>
<organism evidence="1">
    <name type="scientific">Ensete ventricosum</name>
    <name type="common">Abyssinian banana</name>
    <name type="synonym">Musa ensete</name>
    <dbReference type="NCBI Taxonomy" id="4639"/>
    <lineage>
        <taxon>Eukaryota</taxon>
        <taxon>Viridiplantae</taxon>
        <taxon>Streptophyta</taxon>
        <taxon>Embryophyta</taxon>
        <taxon>Tracheophyta</taxon>
        <taxon>Spermatophyta</taxon>
        <taxon>Magnoliopsida</taxon>
        <taxon>Liliopsida</taxon>
        <taxon>Zingiberales</taxon>
        <taxon>Musaceae</taxon>
        <taxon>Ensete</taxon>
    </lineage>
</organism>
<protein>
    <submittedName>
        <fullName evidence="1">Uncharacterized protein</fullName>
    </submittedName>
</protein>
<name>A0A444EL32_ENSVE</name>
<dbReference type="EMBL" id="KV876647">
    <property type="protein sequence ID" value="RZR75250.1"/>
    <property type="molecule type" value="Genomic_DNA"/>
</dbReference>
<gene>
    <name evidence="1" type="ORF">BHM03_00052667</name>
</gene>